<keyword evidence="4" id="KW-1185">Reference proteome</keyword>
<dbReference type="Proteomes" id="UP001589667">
    <property type="component" value="Unassembled WGS sequence"/>
</dbReference>
<comment type="caution">
    <text evidence="3">The sequence shown here is derived from an EMBL/GenBank/DDBJ whole genome shotgun (WGS) entry which is preliminary data.</text>
</comment>
<protein>
    <recommendedName>
        <fullName evidence="5">WXG100 family type VII secretion target</fullName>
    </recommendedName>
</protein>
<keyword evidence="2" id="KW-1133">Transmembrane helix</keyword>
<name>A0ABV5SNE3_9MICO</name>
<feature type="region of interest" description="Disordered" evidence="1">
    <location>
        <begin position="115"/>
        <end position="141"/>
    </location>
</feature>
<evidence type="ECO:0000256" key="1">
    <source>
        <dbReference type="SAM" id="MobiDB-lite"/>
    </source>
</evidence>
<feature type="region of interest" description="Disordered" evidence="1">
    <location>
        <begin position="1"/>
        <end position="23"/>
    </location>
</feature>
<evidence type="ECO:0008006" key="5">
    <source>
        <dbReference type="Google" id="ProtNLM"/>
    </source>
</evidence>
<evidence type="ECO:0000256" key="2">
    <source>
        <dbReference type="SAM" id="Phobius"/>
    </source>
</evidence>
<reference evidence="3 4" key="1">
    <citation type="submission" date="2024-09" db="EMBL/GenBank/DDBJ databases">
        <authorList>
            <person name="Sun Q."/>
            <person name="Mori K."/>
        </authorList>
    </citation>
    <scope>NUCLEOTIDE SEQUENCE [LARGE SCALE GENOMIC DNA]</scope>
    <source>
        <strain evidence="3 4">JCM 14321</strain>
    </source>
</reference>
<dbReference type="RefSeq" id="WP_157425591.1">
    <property type="nucleotide sequence ID" value="NZ_BAAANI010000007.1"/>
</dbReference>
<feature type="compositionally biased region" description="Basic and acidic residues" evidence="1">
    <location>
        <begin position="1"/>
        <end position="14"/>
    </location>
</feature>
<organism evidence="3 4">
    <name type="scientific">Agromyces lapidis</name>
    <dbReference type="NCBI Taxonomy" id="279574"/>
    <lineage>
        <taxon>Bacteria</taxon>
        <taxon>Bacillati</taxon>
        <taxon>Actinomycetota</taxon>
        <taxon>Actinomycetes</taxon>
        <taxon>Micrococcales</taxon>
        <taxon>Microbacteriaceae</taxon>
        <taxon>Agromyces</taxon>
    </lineage>
</organism>
<keyword evidence="2" id="KW-0812">Transmembrane</keyword>
<accession>A0ABV5SNE3</accession>
<gene>
    <name evidence="3" type="ORF">ACFFQV_06065</name>
</gene>
<keyword evidence="2" id="KW-0472">Membrane</keyword>
<feature type="transmembrane region" description="Helical" evidence="2">
    <location>
        <begin position="197"/>
        <end position="220"/>
    </location>
</feature>
<feature type="transmembrane region" description="Helical" evidence="2">
    <location>
        <begin position="226"/>
        <end position="244"/>
    </location>
</feature>
<sequence length="450" mass="47162">MDNSPRGHEIRKISGDGGTITQRGSEMESLGLQMRESAALLRAIVDGAKGKGYSIDSLKETAGEVHADLAKAGERYEPSGRVIRQYGEAMSSVQSRIDTIVDNCVELWSAYQSASGSFGDASTRVPPTDETATQSAQREQELDELRGSRDAAYDAWEAEARKYDDPYDTWDEAYDRALNGLEDANDRGVEDSFWDNALPAIEVILTVLTFVGVALAIAAIVIGGPFILLAAAIVGLAALALTVWKVAAGRGGWQDILIAAIGVFPFGRLAKLGTLFKGAGTFASRFGTFAKGFGSDLVGISAFRELRALRGLQNFLHGPVTNSAGNLTQSRGILNQIASVRNSVDGISYTGLAGWSRITGGSSAPISNVLSDVFAGAGPAVTNRVNGALAGTVLDGAQHGNGAVDIALNVIDSVPKPGYGAYNDIDGMIGDAGDAADADRWAGELARSGR</sequence>
<evidence type="ECO:0000313" key="3">
    <source>
        <dbReference type="EMBL" id="MFB9641854.1"/>
    </source>
</evidence>
<evidence type="ECO:0000313" key="4">
    <source>
        <dbReference type="Proteomes" id="UP001589667"/>
    </source>
</evidence>
<dbReference type="EMBL" id="JBHMBL010000001">
    <property type="protein sequence ID" value="MFB9641854.1"/>
    <property type="molecule type" value="Genomic_DNA"/>
</dbReference>
<proteinExistence type="predicted"/>